<comment type="caution">
    <text evidence="2">The sequence shown here is derived from an EMBL/GenBank/DDBJ whole genome shotgun (WGS) entry which is preliminary data.</text>
</comment>
<accession>A0ABU1PSL8</accession>
<protein>
    <recommendedName>
        <fullName evidence="4">L,D-transpeptidase-like protein</fullName>
    </recommendedName>
</protein>
<reference evidence="2 3" key="1">
    <citation type="submission" date="2023-07" db="EMBL/GenBank/DDBJ databases">
        <title>Sequencing the genomes of 1000 actinobacteria strains.</title>
        <authorList>
            <person name="Klenk H.-P."/>
        </authorList>
    </citation>
    <scope>NUCLEOTIDE SEQUENCE [LARGE SCALE GENOMIC DNA]</scope>
    <source>
        <strain evidence="2 3">DSM 43749</strain>
    </source>
</reference>
<keyword evidence="3" id="KW-1185">Reference proteome</keyword>
<evidence type="ECO:0000313" key="3">
    <source>
        <dbReference type="Proteomes" id="UP001268819"/>
    </source>
</evidence>
<dbReference type="Proteomes" id="UP001268819">
    <property type="component" value="Unassembled WGS sequence"/>
</dbReference>
<dbReference type="EMBL" id="JAVDSG010000001">
    <property type="protein sequence ID" value="MDR6593635.1"/>
    <property type="molecule type" value="Genomic_DNA"/>
</dbReference>
<gene>
    <name evidence="2" type="ORF">J2S66_002019</name>
</gene>
<dbReference type="RefSeq" id="WP_310306512.1">
    <property type="nucleotide sequence ID" value="NZ_BAAAXB010000001.1"/>
</dbReference>
<evidence type="ECO:0008006" key="4">
    <source>
        <dbReference type="Google" id="ProtNLM"/>
    </source>
</evidence>
<organism evidence="2 3">
    <name type="scientific">Saccharothrix longispora</name>
    <dbReference type="NCBI Taxonomy" id="33920"/>
    <lineage>
        <taxon>Bacteria</taxon>
        <taxon>Bacillati</taxon>
        <taxon>Actinomycetota</taxon>
        <taxon>Actinomycetes</taxon>
        <taxon>Pseudonocardiales</taxon>
        <taxon>Pseudonocardiaceae</taxon>
        <taxon>Saccharothrix</taxon>
    </lineage>
</organism>
<evidence type="ECO:0000256" key="1">
    <source>
        <dbReference type="SAM" id="MobiDB-lite"/>
    </source>
</evidence>
<feature type="region of interest" description="Disordered" evidence="1">
    <location>
        <begin position="94"/>
        <end position="113"/>
    </location>
</feature>
<name>A0ABU1PSL8_9PSEU</name>
<evidence type="ECO:0000313" key="2">
    <source>
        <dbReference type="EMBL" id="MDR6593635.1"/>
    </source>
</evidence>
<proteinExistence type="predicted"/>
<sequence length="299" mass="31286">MRALATLRSPLVRLVAVSATLTILVLLLRDHDDSAATSRPTITATTTVVVDTTSTTTAPSTTTPAPDPAAIAPHRLDGDQLAGLPLAVIGQSLQHAPADPDPAGDPGPEVLHPTTTAAVYDAPGGRPIARLAPRQVFTPTWVPVVQRRPGWARVLLPTRPLDDGSAPTGWLYLDHTVVLSQSHHRIDIDHAHGSVTVLARLGRITTDTALREAASATKPRTFVAVTPTTTGDGWLSRIWQPLLIDADRVCTGILGAPVMPALPRVSPLGQVDGQGCVPIPDDLRGALASAGAGTIVLQR</sequence>